<evidence type="ECO:0000256" key="1">
    <source>
        <dbReference type="ARBA" id="ARBA00022598"/>
    </source>
</evidence>
<dbReference type="RefSeq" id="WP_159546650.1">
    <property type="nucleotide sequence ID" value="NZ_CP047156.1"/>
</dbReference>
<dbReference type="GO" id="GO:0005524">
    <property type="term" value="F:ATP binding"/>
    <property type="evidence" value="ECO:0007669"/>
    <property type="project" value="UniProtKB-KW"/>
</dbReference>
<dbReference type="PANTHER" id="PTHR12835">
    <property type="entry name" value="BIOTIN PROTEIN LIGASE"/>
    <property type="match status" value="1"/>
</dbReference>
<dbReference type="InParanoid" id="A0A7L4YQJ0"/>
<evidence type="ECO:0000313" key="7">
    <source>
        <dbReference type="EMBL" id="QHC01515.1"/>
    </source>
</evidence>
<dbReference type="CDD" id="cd16442">
    <property type="entry name" value="BPL"/>
    <property type="match status" value="1"/>
</dbReference>
<keyword evidence="1 7" id="KW-0436">Ligase</keyword>
<accession>A0A7L4YQJ0</accession>
<keyword evidence="4" id="KW-0092">Biotin</keyword>
<keyword evidence="3" id="KW-0067">ATP-binding</keyword>
<evidence type="ECO:0000259" key="6">
    <source>
        <dbReference type="PROSITE" id="PS51733"/>
    </source>
</evidence>
<dbReference type="Pfam" id="PF03099">
    <property type="entry name" value="BPL_LplA_LipB"/>
    <property type="match status" value="1"/>
</dbReference>
<dbReference type="GO" id="GO:0004077">
    <property type="term" value="F:biotin--[biotin carboxyl-carrier protein] ligase activity"/>
    <property type="evidence" value="ECO:0007669"/>
    <property type="project" value="UniProtKB-EC"/>
</dbReference>
<dbReference type="OrthoDB" id="9807064at2"/>
<dbReference type="FunCoup" id="A0A7L4YQJ0">
    <property type="interactions" value="88"/>
</dbReference>
<organism evidence="7 8">
    <name type="scientific">Epidermidibacterium keratini</name>
    <dbReference type="NCBI Taxonomy" id="1891644"/>
    <lineage>
        <taxon>Bacteria</taxon>
        <taxon>Bacillati</taxon>
        <taxon>Actinomycetota</taxon>
        <taxon>Actinomycetes</taxon>
        <taxon>Sporichthyales</taxon>
        <taxon>Sporichthyaceae</taxon>
        <taxon>Epidermidibacterium</taxon>
    </lineage>
</organism>
<dbReference type="InterPro" id="IPR045864">
    <property type="entry name" value="aa-tRNA-synth_II/BPL/LPL"/>
</dbReference>
<evidence type="ECO:0000313" key="8">
    <source>
        <dbReference type="Proteomes" id="UP000463857"/>
    </source>
</evidence>
<feature type="domain" description="BPL/LPL catalytic" evidence="6">
    <location>
        <begin position="2"/>
        <end position="188"/>
    </location>
</feature>
<dbReference type="InterPro" id="IPR003142">
    <property type="entry name" value="BPL_C"/>
</dbReference>
<dbReference type="Gene3D" id="3.30.930.10">
    <property type="entry name" value="Bira Bifunctional Protein, Domain 2"/>
    <property type="match status" value="1"/>
</dbReference>
<proteinExistence type="predicted"/>
<keyword evidence="2" id="KW-0547">Nucleotide-binding</keyword>
<dbReference type="Proteomes" id="UP000463857">
    <property type="component" value="Chromosome"/>
</dbReference>
<name>A0A7L4YQJ0_9ACTN</name>
<gene>
    <name evidence="7" type="ORF">EK0264_15280</name>
</gene>
<dbReference type="InterPro" id="IPR004143">
    <property type="entry name" value="BPL_LPL_catalytic"/>
</dbReference>
<dbReference type="PANTHER" id="PTHR12835:SF5">
    <property type="entry name" value="BIOTIN--PROTEIN LIGASE"/>
    <property type="match status" value="1"/>
</dbReference>
<dbReference type="PROSITE" id="PS51733">
    <property type="entry name" value="BPL_LPL_CATALYTIC"/>
    <property type="match status" value="1"/>
</dbReference>
<dbReference type="AlphaFoldDB" id="A0A7L4YQJ0"/>
<dbReference type="GO" id="GO:0005737">
    <property type="term" value="C:cytoplasm"/>
    <property type="evidence" value="ECO:0007669"/>
    <property type="project" value="TreeGrafter"/>
</dbReference>
<protein>
    <recommendedName>
        <fullName evidence="5">biotin--[biotin carboxyl-carrier protein] ligase</fullName>
        <ecNumber evidence="5">6.3.4.15</ecNumber>
    </recommendedName>
</protein>
<keyword evidence="8" id="KW-1185">Reference proteome</keyword>
<dbReference type="KEGG" id="eke:EK0264_15280"/>
<dbReference type="EMBL" id="CP047156">
    <property type="protein sequence ID" value="QHC01515.1"/>
    <property type="molecule type" value="Genomic_DNA"/>
</dbReference>
<dbReference type="InterPro" id="IPR008988">
    <property type="entry name" value="Transcriptional_repressor_C"/>
</dbReference>
<dbReference type="Pfam" id="PF02237">
    <property type="entry name" value="BPL_C"/>
    <property type="match status" value="1"/>
</dbReference>
<dbReference type="SUPFAM" id="SSF50037">
    <property type="entry name" value="C-terminal domain of transcriptional repressors"/>
    <property type="match status" value="1"/>
</dbReference>
<evidence type="ECO:0000256" key="3">
    <source>
        <dbReference type="ARBA" id="ARBA00022840"/>
    </source>
</evidence>
<dbReference type="NCBIfam" id="TIGR00121">
    <property type="entry name" value="birA_ligase"/>
    <property type="match status" value="1"/>
</dbReference>
<evidence type="ECO:0000256" key="2">
    <source>
        <dbReference type="ARBA" id="ARBA00022741"/>
    </source>
</evidence>
<reference evidence="7 8" key="1">
    <citation type="journal article" date="2018" name="Int. J. Syst. Evol. Microbiol.">
        <title>Epidermidibacterium keratini gen. nov., sp. nov., a member of the family Sporichthyaceae, isolated from keratin epidermis.</title>
        <authorList>
            <person name="Lee D.G."/>
            <person name="Trujillo M.E."/>
            <person name="Kang S."/>
            <person name="Nam J.J."/>
            <person name="Kim Y.J."/>
        </authorList>
    </citation>
    <scope>NUCLEOTIDE SEQUENCE [LARGE SCALE GENOMIC DNA]</scope>
    <source>
        <strain evidence="7 8">EPI-7</strain>
    </source>
</reference>
<evidence type="ECO:0000256" key="4">
    <source>
        <dbReference type="ARBA" id="ARBA00023267"/>
    </source>
</evidence>
<dbReference type="SUPFAM" id="SSF55681">
    <property type="entry name" value="Class II aaRS and biotin synthetases"/>
    <property type="match status" value="1"/>
</dbReference>
<dbReference type="EC" id="6.3.4.15" evidence="5"/>
<dbReference type="Gene3D" id="2.30.30.100">
    <property type="match status" value="1"/>
</dbReference>
<sequence length="257" mass="26998">MTLDAQVVRRSLAPMWREVQAVDQTGSTNDDLLAEARAGAESGLVRVAELQTAGRGRLDRTWEAPAGTALTFSMLLRPPVPTATWGWLPLLVGLGVHDALVAGGVDAVLKWPNDVQIGPDRRKAAGILAQAAGDAVVVGVGLNVVPHDGLPETGAAIGEQWAASREDVLIGVLNAIAQRYTDWLDQYGDADRSGALAAYRLACVTAGQQVRVTLPGESDALLGVALDLDDQGRLVVRRDDGEQVIVGAGDVVHVRPA</sequence>
<dbReference type="InterPro" id="IPR004408">
    <property type="entry name" value="Biotin_CoA_COase_ligase"/>
</dbReference>
<evidence type="ECO:0000256" key="5">
    <source>
        <dbReference type="ARBA" id="ARBA00024227"/>
    </source>
</evidence>